<keyword evidence="1" id="KW-0472">Membrane</keyword>
<protein>
    <submittedName>
        <fullName evidence="2">Uncharacterized protein</fullName>
    </submittedName>
</protein>
<proteinExistence type="predicted"/>
<keyword evidence="3" id="KW-1185">Reference proteome</keyword>
<dbReference type="AlphaFoldDB" id="A0AA88XQR7"/>
<keyword evidence="1" id="KW-0812">Transmembrane</keyword>
<accession>A0AA88XQR7</accession>
<sequence length="238" mass="27981">MHWLAVRTDSSYVAAAWTTNSVQVSTYNLWVLISVVLGTGIGYLLLRPLILYCIGLAERNPPQRGDIEMQPLFEDPFVKMTTAGKENEILGKYFGSIKNHLDYLKRKKIYNVQSEEEKEQVPSVRQLLFTREDRETNNCQEDQEYEELNKRHNEDTSLSKLDGEERWKLVRDTFKRISKTRLQWRRQRGLPARIEQMGGLNDTFELEMDTWVQNESDVFHERSNTLCHKPTMMYVTVV</sequence>
<gene>
    <name evidence="2" type="ORF">FSP39_008692</name>
</gene>
<dbReference type="EMBL" id="VSWD01000010">
    <property type="protein sequence ID" value="KAK3090033.1"/>
    <property type="molecule type" value="Genomic_DNA"/>
</dbReference>
<feature type="transmembrane region" description="Helical" evidence="1">
    <location>
        <begin position="27"/>
        <end position="46"/>
    </location>
</feature>
<comment type="caution">
    <text evidence="2">The sequence shown here is derived from an EMBL/GenBank/DDBJ whole genome shotgun (WGS) entry which is preliminary data.</text>
</comment>
<evidence type="ECO:0000256" key="1">
    <source>
        <dbReference type="SAM" id="Phobius"/>
    </source>
</evidence>
<reference evidence="2" key="1">
    <citation type="submission" date="2019-08" db="EMBL/GenBank/DDBJ databases">
        <title>The improved chromosome-level genome for the pearl oyster Pinctada fucata martensii using PacBio sequencing and Hi-C.</title>
        <authorList>
            <person name="Zheng Z."/>
        </authorList>
    </citation>
    <scope>NUCLEOTIDE SEQUENCE</scope>
    <source>
        <strain evidence="2">ZZ-2019</strain>
        <tissue evidence="2">Adductor muscle</tissue>
    </source>
</reference>
<evidence type="ECO:0000313" key="3">
    <source>
        <dbReference type="Proteomes" id="UP001186944"/>
    </source>
</evidence>
<name>A0AA88XQR7_PINIB</name>
<dbReference type="Proteomes" id="UP001186944">
    <property type="component" value="Unassembled WGS sequence"/>
</dbReference>
<evidence type="ECO:0000313" key="2">
    <source>
        <dbReference type="EMBL" id="KAK3090033.1"/>
    </source>
</evidence>
<keyword evidence="1" id="KW-1133">Transmembrane helix</keyword>
<organism evidence="2 3">
    <name type="scientific">Pinctada imbricata</name>
    <name type="common">Atlantic pearl-oyster</name>
    <name type="synonym">Pinctada martensii</name>
    <dbReference type="NCBI Taxonomy" id="66713"/>
    <lineage>
        <taxon>Eukaryota</taxon>
        <taxon>Metazoa</taxon>
        <taxon>Spiralia</taxon>
        <taxon>Lophotrochozoa</taxon>
        <taxon>Mollusca</taxon>
        <taxon>Bivalvia</taxon>
        <taxon>Autobranchia</taxon>
        <taxon>Pteriomorphia</taxon>
        <taxon>Pterioida</taxon>
        <taxon>Pterioidea</taxon>
        <taxon>Pteriidae</taxon>
        <taxon>Pinctada</taxon>
    </lineage>
</organism>